<accession>A0ACB9EG59</accession>
<sequence length="244" mass="27822">MIQQKNGVVGYKEISIWVWNRLRRRERPRTNFSPLPLRPLTRKLKILAAIHEDAAELYEKAANFTNLENPVSLSHFELWSLKLDCILSYRLEWRRMCLEIIQFHCQPGTLVGSSPALSSDPLVTKDAVGYSVSSGNRSAKPLSVHIVEIDVPNSANHEGNFLRNPTSGVPGATTRKSALQVERQNSEVSYYADDEDANRKKYTRRGGFGHKFLRACLATMGILYYRIAQRGFREEDVVAREEEQ</sequence>
<proteinExistence type="predicted"/>
<reference evidence="1 2" key="2">
    <citation type="journal article" date="2022" name="Mol. Ecol. Resour.">
        <title>The genomes of chicory, endive, great burdock and yacon provide insights into Asteraceae paleo-polyploidization history and plant inulin production.</title>
        <authorList>
            <person name="Fan W."/>
            <person name="Wang S."/>
            <person name="Wang H."/>
            <person name="Wang A."/>
            <person name="Jiang F."/>
            <person name="Liu H."/>
            <person name="Zhao H."/>
            <person name="Xu D."/>
            <person name="Zhang Y."/>
        </authorList>
    </citation>
    <scope>NUCLEOTIDE SEQUENCE [LARGE SCALE GENOMIC DNA]</scope>
    <source>
        <strain evidence="2">cv. Niubang</strain>
    </source>
</reference>
<dbReference type="Proteomes" id="UP001055879">
    <property type="component" value="Linkage Group LG02"/>
</dbReference>
<keyword evidence="2" id="KW-1185">Reference proteome</keyword>
<reference evidence="2" key="1">
    <citation type="journal article" date="2022" name="Mol. Ecol. Resour.">
        <title>The genomes of chicory, endive, great burdock and yacon provide insights into Asteraceae palaeo-polyploidization history and plant inulin production.</title>
        <authorList>
            <person name="Fan W."/>
            <person name="Wang S."/>
            <person name="Wang H."/>
            <person name="Wang A."/>
            <person name="Jiang F."/>
            <person name="Liu H."/>
            <person name="Zhao H."/>
            <person name="Xu D."/>
            <person name="Zhang Y."/>
        </authorList>
    </citation>
    <scope>NUCLEOTIDE SEQUENCE [LARGE SCALE GENOMIC DNA]</scope>
    <source>
        <strain evidence="2">cv. Niubang</strain>
    </source>
</reference>
<protein>
    <submittedName>
        <fullName evidence="1">Uncharacterized protein</fullName>
    </submittedName>
</protein>
<evidence type="ECO:0000313" key="2">
    <source>
        <dbReference type="Proteomes" id="UP001055879"/>
    </source>
</evidence>
<gene>
    <name evidence="1" type="ORF">L6452_05448</name>
</gene>
<dbReference type="EMBL" id="CM042048">
    <property type="protein sequence ID" value="KAI3757904.1"/>
    <property type="molecule type" value="Genomic_DNA"/>
</dbReference>
<evidence type="ECO:0000313" key="1">
    <source>
        <dbReference type="EMBL" id="KAI3757904.1"/>
    </source>
</evidence>
<name>A0ACB9EG59_ARCLA</name>
<organism evidence="1 2">
    <name type="scientific">Arctium lappa</name>
    <name type="common">Greater burdock</name>
    <name type="synonym">Lappa major</name>
    <dbReference type="NCBI Taxonomy" id="4217"/>
    <lineage>
        <taxon>Eukaryota</taxon>
        <taxon>Viridiplantae</taxon>
        <taxon>Streptophyta</taxon>
        <taxon>Embryophyta</taxon>
        <taxon>Tracheophyta</taxon>
        <taxon>Spermatophyta</taxon>
        <taxon>Magnoliopsida</taxon>
        <taxon>eudicotyledons</taxon>
        <taxon>Gunneridae</taxon>
        <taxon>Pentapetalae</taxon>
        <taxon>asterids</taxon>
        <taxon>campanulids</taxon>
        <taxon>Asterales</taxon>
        <taxon>Asteraceae</taxon>
        <taxon>Carduoideae</taxon>
        <taxon>Cardueae</taxon>
        <taxon>Arctiinae</taxon>
        <taxon>Arctium</taxon>
    </lineage>
</organism>
<comment type="caution">
    <text evidence="1">The sequence shown here is derived from an EMBL/GenBank/DDBJ whole genome shotgun (WGS) entry which is preliminary data.</text>
</comment>